<dbReference type="EMBL" id="WPHG01000008">
    <property type="protein sequence ID" value="MVA99820.1"/>
    <property type="molecule type" value="Genomic_DNA"/>
</dbReference>
<sequence length="65" mass="6805">MTHYFVKVDSRGTLVAAVDDAKHRAAAVFGNTGKTPIDMISQQDWDSWDAGGEKANVGGPSGPTA</sequence>
<keyword evidence="3" id="KW-1185">Reference proteome</keyword>
<evidence type="ECO:0000256" key="1">
    <source>
        <dbReference type="SAM" id="MobiDB-lite"/>
    </source>
</evidence>
<gene>
    <name evidence="2" type="ORF">GN330_21430</name>
</gene>
<comment type="caution">
    <text evidence="2">The sequence shown here is derived from an EMBL/GenBank/DDBJ whole genome shotgun (WGS) entry which is preliminary data.</text>
</comment>
<dbReference type="AlphaFoldDB" id="A0A844QPD6"/>
<dbReference type="Proteomes" id="UP000463224">
    <property type="component" value="Unassembled WGS sequence"/>
</dbReference>
<dbReference type="RefSeq" id="WP_156715418.1">
    <property type="nucleotide sequence ID" value="NZ_WPHG01000008.1"/>
</dbReference>
<evidence type="ECO:0000313" key="2">
    <source>
        <dbReference type="EMBL" id="MVA99820.1"/>
    </source>
</evidence>
<organism evidence="2 3">
    <name type="scientific">Nitratireductor arenosus</name>
    <dbReference type="NCBI Taxonomy" id="2682096"/>
    <lineage>
        <taxon>Bacteria</taxon>
        <taxon>Pseudomonadati</taxon>
        <taxon>Pseudomonadota</taxon>
        <taxon>Alphaproteobacteria</taxon>
        <taxon>Hyphomicrobiales</taxon>
        <taxon>Phyllobacteriaceae</taxon>
        <taxon>Nitratireductor</taxon>
    </lineage>
</organism>
<protein>
    <submittedName>
        <fullName evidence="2">Uncharacterized protein</fullName>
    </submittedName>
</protein>
<evidence type="ECO:0000313" key="3">
    <source>
        <dbReference type="Proteomes" id="UP000463224"/>
    </source>
</evidence>
<reference evidence="2 3" key="1">
    <citation type="submission" date="2019-12" db="EMBL/GenBank/DDBJ databases">
        <title>Nitratireductor arenosus sp. nov., Isolated from sea sand, Jeju island, South Korea.</title>
        <authorList>
            <person name="Kim W."/>
        </authorList>
    </citation>
    <scope>NUCLEOTIDE SEQUENCE [LARGE SCALE GENOMIC DNA]</scope>
    <source>
        <strain evidence="2 3">CAU 1489</strain>
    </source>
</reference>
<feature type="region of interest" description="Disordered" evidence="1">
    <location>
        <begin position="45"/>
        <end position="65"/>
    </location>
</feature>
<name>A0A844QPD6_9HYPH</name>
<accession>A0A844QPD6</accession>
<proteinExistence type="predicted"/>